<feature type="region of interest" description="Disordered" evidence="1">
    <location>
        <begin position="1"/>
        <end position="118"/>
    </location>
</feature>
<dbReference type="AlphaFoldDB" id="A0A9P8MLQ7"/>
<evidence type="ECO:0000256" key="1">
    <source>
        <dbReference type="SAM" id="MobiDB-lite"/>
    </source>
</evidence>
<dbReference type="Pfam" id="PF17100">
    <property type="entry name" value="NACHT_N"/>
    <property type="match status" value="1"/>
</dbReference>
<dbReference type="GeneID" id="68360503"/>
<dbReference type="Proteomes" id="UP000824596">
    <property type="component" value="Unassembled WGS sequence"/>
</dbReference>
<keyword evidence="4" id="KW-1185">Reference proteome</keyword>
<name>A0A9P8MLQ7_9HYPO</name>
<protein>
    <submittedName>
        <fullName evidence="3">Ankyrin repeat protein</fullName>
    </submittedName>
</protein>
<feature type="domain" description="NWD NACHT-NTPase N-terminal" evidence="2">
    <location>
        <begin position="169"/>
        <end position="386"/>
    </location>
</feature>
<accession>A0A9P8MLQ7</accession>
<organism evidence="3 4">
    <name type="scientific">Hirsutella rhossiliensis</name>
    <dbReference type="NCBI Taxonomy" id="111463"/>
    <lineage>
        <taxon>Eukaryota</taxon>
        <taxon>Fungi</taxon>
        <taxon>Dikarya</taxon>
        <taxon>Ascomycota</taxon>
        <taxon>Pezizomycotina</taxon>
        <taxon>Sordariomycetes</taxon>
        <taxon>Hypocreomycetidae</taxon>
        <taxon>Hypocreales</taxon>
        <taxon>Ophiocordycipitaceae</taxon>
        <taxon>Hirsutella</taxon>
    </lineage>
</organism>
<evidence type="ECO:0000313" key="3">
    <source>
        <dbReference type="EMBL" id="KAH0957593.1"/>
    </source>
</evidence>
<dbReference type="RefSeq" id="XP_044715107.1">
    <property type="nucleotide sequence ID" value="XM_044869845.1"/>
</dbReference>
<feature type="region of interest" description="Disordered" evidence="1">
    <location>
        <begin position="131"/>
        <end position="167"/>
    </location>
</feature>
<comment type="caution">
    <text evidence="3">The sequence shown here is derived from an EMBL/GenBank/DDBJ whole genome shotgun (WGS) entry which is preliminary data.</text>
</comment>
<feature type="compositionally biased region" description="Low complexity" evidence="1">
    <location>
        <begin position="76"/>
        <end position="99"/>
    </location>
</feature>
<dbReference type="OrthoDB" id="4919232at2759"/>
<dbReference type="InterPro" id="IPR031359">
    <property type="entry name" value="NACHT_N"/>
</dbReference>
<dbReference type="EMBL" id="JAIZPD010000020">
    <property type="protein sequence ID" value="KAH0957593.1"/>
    <property type="molecule type" value="Genomic_DNA"/>
</dbReference>
<feature type="compositionally biased region" description="Acidic residues" evidence="1">
    <location>
        <begin position="417"/>
        <end position="428"/>
    </location>
</feature>
<evidence type="ECO:0000259" key="2">
    <source>
        <dbReference type="Pfam" id="PF17100"/>
    </source>
</evidence>
<feature type="region of interest" description="Disordered" evidence="1">
    <location>
        <begin position="407"/>
        <end position="434"/>
    </location>
</feature>
<evidence type="ECO:0000313" key="4">
    <source>
        <dbReference type="Proteomes" id="UP000824596"/>
    </source>
</evidence>
<feature type="compositionally biased region" description="Gly residues" evidence="1">
    <location>
        <begin position="132"/>
        <end position="141"/>
    </location>
</feature>
<sequence>MSALAPQHPPPPQQQFRAGQQDGPRRPSAFRKFVGRLRSGSLSKSNHKGSLIPDDDDGQEDGHGLDGLNSGGGGNVNNNSNEGPSSRAPSSSSPPLALAPSPPMSPEPAARTRKRGSITHSAAAWTAKMRGAGIGGVGNGAPGNSSGRRDSNASAAAPPPPAGPPGIAQDLWNEAYNALRDGDATARLTSTYESIVSREVPKYLKLGGNASLSGQSDHERAELFSAVAKAGMQKRRASQVGLEDEDDDHTARDMLVATKSAVETVLPEFPIAGLAWAGLCIMTPSLLDPVIERNDMRGGLIHILGRVSWYMQLAQLLEAKSWTDERLFADRQPQSRGALVGLFRNVLELEMNCVCASACETNAAARDVVSWNDIRGLLRDIMRADEGVVDMVMQHCVDPVKEELLGLDNDFKPPEEGQNDQDAAEEEQLPQVPE</sequence>
<reference evidence="3" key="1">
    <citation type="submission" date="2021-09" db="EMBL/GenBank/DDBJ databases">
        <title>A high-quality genome of the endoparasitic fungus Hirsutella rhossiliensis with a comparison of Hirsutella genomes reveals transposable elements contributing to genome size variation.</title>
        <authorList>
            <person name="Lin R."/>
            <person name="Jiao Y."/>
            <person name="Sun X."/>
            <person name="Ling J."/>
            <person name="Xie B."/>
            <person name="Cheng X."/>
        </authorList>
    </citation>
    <scope>NUCLEOTIDE SEQUENCE</scope>
    <source>
        <strain evidence="3">HR02</strain>
    </source>
</reference>
<proteinExistence type="predicted"/>
<gene>
    <name evidence="3" type="ORF">HRG_11375</name>
</gene>